<dbReference type="GO" id="GO:0016567">
    <property type="term" value="P:protein ubiquitination"/>
    <property type="evidence" value="ECO:0007669"/>
    <property type="project" value="TreeGrafter"/>
</dbReference>
<keyword evidence="10" id="KW-0472">Membrane</keyword>
<dbReference type="PANTHER" id="PTHR22996:SF0">
    <property type="entry name" value="RE60872P-RELATED"/>
    <property type="match status" value="1"/>
</dbReference>
<dbReference type="EC" id="2.3.2.27" evidence="2"/>
<dbReference type="GO" id="GO:0061630">
    <property type="term" value="F:ubiquitin protein ligase activity"/>
    <property type="evidence" value="ECO:0007669"/>
    <property type="project" value="UniProtKB-EC"/>
</dbReference>
<evidence type="ECO:0000313" key="13">
    <source>
        <dbReference type="Proteomes" id="UP000054937"/>
    </source>
</evidence>
<dbReference type="Pfam" id="PF26192">
    <property type="entry name" value="RNF157-like_N"/>
    <property type="match status" value="1"/>
</dbReference>
<evidence type="ECO:0000256" key="6">
    <source>
        <dbReference type="ARBA" id="ARBA00022786"/>
    </source>
</evidence>
<protein>
    <recommendedName>
        <fullName evidence="2">RING-type E3 ubiquitin transferase</fullName>
        <ecNumber evidence="2">2.3.2.27</ecNumber>
    </recommendedName>
</protein>
<keyword evidence="7" id="KW-0862">Zinc</keyword>
<feature type="domain" description="RING-type" evidence="11">
    <location>
        <begin position="392"/>
        <end position="431"/>
    </location>
</feature>
<dbReference type="EMBL" id="LDAU01000080">
    <property type="protein sequence ID" value="KRX07780.1"/>
    <property type="molecule type" value="Genomic_DNA"/>
</dbReference>
<evidence type="ECO:0000259" key="11">
    <source>
        <dbReference type="PROSITE" id="PS50089"/>
    </source>
</evidence>
<evidence type="ECO:0000256" key="7">
    <source>
        <dbReference type="ARBA" id="ARBA00022833"/>
    </source>
</evidence>
<feature type="region of interest" description="Disordered" evidence="9">
    <location>
        <begin position="78"/>
        <end position="136"/>
    </location>
</feature>
<dbReference type="InterPro" id="IPR013083">
    <property type="entry name" value="Znf_RING/FYVE/PHD"/>
</dbReference>
<evidence type="ECO:0000256" key="3">
    <source>
        <dbReference type="ARBA" id="ARBA00022679"/>
    </source>
</evidence>
<accession>A0A0V0QZT2</accession>
<sequence length="448" mass="52538">MNIVFLKKQIRIILINILITIFFTSKQIFIKLIIIFKAKIKLSRQLSIIIINNFHILYYIISKMGFWKKIFGGGGEDNQQQQQLQQNNQNRPVQQQQMNQQGYQQMNQIPQQNQMHQNHQQSQQGNQQQQNYQQQQQNYQQQQQQQQQQNLSQQEQEYIKSQIYGNQAIMPQNRQVQLPLGMVLLLDPTGEAYHMSDIKTQPKAPTNITQKKTVAIKNDLIIDRDSIRFEQDKNVSNVMNLTFDFTLLTDAIIGIYYCVSEEVNPQNNMTLKFNKQNPNYLQNNTYKFQQGEKQQFPHNLTPLDTKIFSRQQLTTKLSKNYYNLIIRMEKLDKTQEFKVFYTYCTLFYDDKFNLKVKVVKQKLELNGQAYVLNEVYGINESGVSGSEATKECVICYTDAPDCIIMPCKHMCLCLECCKTMRSKAEKCPICRGPIEEYIQLSKADSNKV</sequence>
<evidence type="ECO:0000256" key="10">
    <source>
        <dbReference type="SAM" id="Phobius"/>
    </source>
</evidence>
<keyword evidence="10" id="KW-1133">Transmembrane helix</keyword>
<keyword evidence="5 8" id="KW-0863">Zinc-finger</keyword>
<evidence type="ECO:0000256" key="2">
    <source>
        <dbReference type="ARBA" id="ARBA00012483"/>
    </source>
</evidence>
<gene>
    <name evidence="12" type="ORF">PPERSA_07530</name>
</gene>
<dbReference type="InterPro" id="IPR001841">
    <property type="entry name" value="Znf_RING"/>
</dbReference>
<dbReference type="PANTHER" id="PTHR22996">
    <property type="entry name" value="MAHOGUNIN"/>
    <property type="match status" value="1"/>
</dbReference>
<keyword evidence="13" id="KW-1185">Reference proteome</keyword>
<comment type="caution">
    <text evidence="12">The sequence shown here is derived from an EMBL/GenBank/DDBJ whole genome shotgun (WGS) entry which is preliminary data.</text>
</comment>
<evidence type="ECO:0000256" key="9">
    <source>
        <dbReference type="SAM" id="MobiDB-lite"/>
    </source>
</evidence>
<dbReference type="PROSITE" id="PS50089">
    <property type="entry name" value="ZF_RING_2"/>
    <property type="match status" value="1"/>
</dbReference>
<reference evidence="12 13" key="1">
    <citation type="journal article" date="2015" name="Sci. Rep.">
        <title>Genome of the facultative scuticociliatosis pathogen Pseudocohnilembus persalinus provides insight into its virulence through horizontal gene transfer.</title>
        <authorList>
            <person name="Xiong J."/>
            <person name="Wang G."/>
            <person name="Cheng J."/>
            <person name="Tian M."/>
            <person name="Pan X."/>
            <person name="Warren A."/>
            <person name="Jiang C."/>
            <person name="Yuan D."/>
            <person name="Miao W."/>
        </authorList>
    </citation>
    <scope>NUCLEOTIDE SEQUENCE [LARGE SCALE GENOMIC DNA]</scope>
    <source>
        <strain evidence="12">36N120E</strain>
    </source>
</reference>
<comment type="catalytic activity">
    <reaction evidence="1">
        <text>S-ubiquitinyl-[E2 ubiquitin-conjugating enzyme]-L-cysteine + [acceptor protein]-L-lysine = [E2 ubiquitin-conjugating enzyme]-L-cysteine + N(6)-ubiquitinyl-[acceptor protein]-L-lysine.</text>
        <dbReference type="EC" id="2.3.2.27"/>
    </reaction>
</comment>
<keyword evidence="10" id="KW-0812">Transmembrane</keyword>
<dbReference type="InterPro" id="IPR058981">
    <property type="entry name" value="MGRN1/RNF157-like_N"/>
</dbReference>
<proteinExistence type="predicted"/>
<dbReference type="Pfam" id="PF13920">
    <property type="entry name" value="zf-C3HC4_3"/>
    <property type="match status" value="1"/>
</dbReference>
<keyword evidence="3" id="KW-0808">Transferase</keyword>
<dbReference type="InterPro" id="IPR045194">
    <property type="entry name" value="MGRN1/RNF157-like"/>
</dbReference>
<evidence type="ECO:0000256" key="8">
    <source>
        <dbReference type="PROSITE-ProRule" id="PRU00175"/>
    </source>
</evidence>
<name>A0A0V0QZT2_PSEPJ</name>
<keyword evidence="6" id="KW-0833">Ubl conjugation pathway</keyword>
<keyword evidence="4" id="KW-0479">Metal-binding</keyword>
<evidence type="ECO:0000313" key="12">
    <source>
        <dbReference type="EMBL" id="KRX07780.1"/>
    </source>
</evidence>
<dbReference type="GO" id="GO:0005737">
    <property type="term" value="C:cytoplasm"/>
    <property type="evidence" value="ECO:0007669"/>
    <property type="project" value="TreeGrafter"/>
</dbReference>
<evidence type="ECO:0000256" key="4">
    <source>
        <dbReference type="ARBA" id="ARBA00022723"/>
    </source>
</evidence>
<dbReference type="OrthoDB" id="27896at2759"/>
<dbReference type="InParanoid" id="A0A0V0QZT2"/>
<evidence type="ECO:0000256" key="5">
    <source>
        <dbReference type="ARBA" id="ARBA00022771"/>
    </source>
</evidence>
<feature type="transmembrane region" description="Helical" evidence="10">
    <location>
        <begin position="12"/>
        <end position="36"/>
    </location>
</feature>
<dbReference type="SUPFAM" id="SSF57850">
    <property type="entry name" value="RING/U-box"/>
    <property type="match status" value="1"/>
</dbReference>
<dbReference type="Proteomes" id="UP000054937">
    <property type="component" value="Unassembled WGS sequence"/>
</dbReference>
<dbReference type="Gene3D" id="3.30.40.10">
    <property type="entry name" value="Zinc/RING finger domain, C3HC4 (zinc finger)"/>
    <property type="match status" value="1"/>
</dbReference>
<evidence type="ECO:0000256" key="1">
    <source>
        <dbReference type="ARBA" id="ARBA00000900"/>
    </source>
</evidence>
<dbReference type="AlphaFoldDB" id="A0A0V0QZT2"/>
<dbReference type="GO" id="GO:0008270">
    <property type="term" value="F:zinc ion binding"/>
    <property type="evidence" value="ECO:0007669"/>
    <property type="project" value="UniProtKB-KW"/>
</dbReference>
<organism evidence="12 13">
    <name type="scientific">Pseudocohnilembus persalinus</name>
    <name type="common">Ciliate</name>
    <dbReference type="NCBI Taxonomy" id="266149"/>
    <lineage>
        <taxon>Eukaryota</taxon>
        <taxon>Sar</taxon>
        <taxon>Alveolata</taxon>
        <taxon>Ciliophora</taxon>
        <taxon>Intramacronucleata</taxon>
        <taxon>Oligohymenophorea</taxon>
        <taxon>Scuticociliatia</taxon>
        <taxon>Philasterida</taxon>
        <taxon>Pseudocohnilembidae</taxon>
        <taxon>Pseudocohnilembus</taxon>
    </lineage>
</organism>